<dbReference type="InterPro" id="IPR036322">
    <property type="entry name" value="WD40_repeat_dom_sf"/>
</dbReference>
<dbReference type="InterPro" id="IPR001680">
    <property type="entry name" value="WD40_rpt"/>
</dbReference>
<dbReference type="GO" id="GO:0034198">
    <property type="term" value="P:cellular response to amino acid starvation"/>
    <property type="evidence" value="ECO:0007669"/>
    <property type="project" value="TreeGrafter"/>
</dbReference>
<evidence type="ECO:0000256" key="2">
    <source>
        <dbReference type="ARBA" id="ARBA00022737"/>
    </source>
</evidence>
<comment type="similarity">
    <text evidence="3">Belongs to the WD repeat WDR59 family.</text>
</comment>
<dbReference type="PANTHER" id="PTHR46170:SF1">
    <property type="entry name" value="GATOR COMPLEX PROTEIN WDR59"/>
    <property type="match status" value="1"/>
</dbReference>
<dbReference type="EMBL" id="JAEPQZ010000012">
    <property type="protein sequence ID" value="KAG2174971.1"/>
    <property type="molecule type" value="Genomic_DNA"/>
</dbReference>
<dbReference type="PANTHER" id="PTHR46170">
    <property type="entry name" value="GATOR COMPLEX PROTEIN WDR59"/>
    <property type="match status" value="1"/>
</dbReference>
<dbReference type="OrthoDB" id="311712at2759"/>
<proteinExistence type="inferred from homology"/>
<dbReference type="InterPro" id="IPR019775">
    <property type="entry name" value="WD40_repeat_CS"/>
</dbReference>
<sequence length="1484" mass="165426">MQQQSQDPEALLASSFQQHSSKTANRDDFTESQRNGQNTTLSVVENLPGTAPQGSLTGRRKRQRSPTTSSQTTGENTFHQKMQIRVRHSVGSMSISPSSRDIVLAGLLIQCQHSRQGLLIIDLENPWLPPRILPHMSKWEVADVQWSPYLARESWIASTSNQKALIWNLNYSGPKAIEHILHAHSRAISDINWSLHDPNMLATCSVDTYVHMWDVRIIGQEAHSGSEGIAIGSRDIRPESSFCAWTAGATQVKFNRKNQYLLASAHDKNVNIWDIRLTVDYLIRQQKGSVPVTTINAHSTKIYGIDWSRQNGTDIVTCGLDKTVKFWDINDPDTAQTTITTNSPVWRARNTPFGSGVLMMPQRTETTLFLYNRNTPKEPVYAFEGHADNVKEFVWRWRGDPDHADKREFQLVTWSKDQNLRLWPITKELMGLVGDKDGDSQTHPTISSQTMELDGTYRPHSFQRPPAQDLESGLKSPGAALMRVMGSNRTSTGFSPLKPAIPGTSGIDTTTGREGVRDIYRDQKYAIPPLLWMQNVKTVRPTGELHKDGATEDTFQNVAEEMSIILNKFSSAGVRTERVNAASRTCTITLHGPWSDTGSAFLRITINFPPQYPDNTPPEFEIQKNSMISIFYRAHMAQDLNTLASAYTAQKRYCLEPCLRYLLGEAPAEELTHLRFGVGNAHGFSPFAPKGPNGSAGTTNDASGFGNWNTSPGVNNADSDDEMYVGSSFASDFGFQGKRVSMQSEKGIIVDMSVKQSADQNVPFPRLCGATFSGNGTLVTFFSTLRVRNSERSSTTAEKSKSSTNLTSGNNNNSFITNNYSEFYHHPKTYEQFEEYKEIAAMSRQGRNATVLASGNSGAFGDYTYDDGEDDMDEGVVHNTASSLYLRPENLEMGNSLNNDESILYPSAKAHHETYHVTLHNLGDVLPFNANLARAYILSGEDPLAICSHNAMACKALGYLELHKVWCLAGEILRECVPIANTSYKDYINNMPGRARSTDVTQNQMHKYAHDLKLNSLVTPLKHPWERRDSGTGLPSNDISVVQRRHMERITWGVHPLGRQLVDKLMLHFVNKGDVQTLAMLSCVFKEPFYNEKVSSDIVPALTQPDTPQITPMPASSSSADYFSFRNRQESLRSGMFTAVTPYQGSRSNRASESYHSERDFLAQLPFAVDPTPTPFGLGITHNNGATDSYVAALDAAKHSSSFKLSVPQRLPTNTAPTVRNNTDDGFLSMLPFISYSWGSTTTAIPVTPETPRGHPPMLNSSVNVGRDGHVAPQEITIKMTNTEAFDDDRLFQHQIPLLDPSKLNEMNAFRIFYADMLYRLGLFEKRAEVLKFVVQDFTQGDKLNGNSSQVNNHLHALLGTNDSPQLEIKVRCRQCHSELIYAEATPSWSNVNSKNGGYCSTCQRTRHRITCSICHTLVRGLVNFCIRCGHGGHSAHIKEWFVDYKRDVCPTGCGCKCLFETLEYGVPEVLPPIDTVDKSRLLQ</sequence>
<feature type="repeat" description="WD" evidence="4">
    <location>
        <begin position="252"/>
        <end position="276"/>
    </location>
</feature>
<evidence type="ECO:0000313" key="8">
    <source>
        <dbReference type="Proteomes" id="UP000654370"/>
    </source>
</evidence>
<dbReference type="InterPro" id="IPR015943">
    <property type="entry name" value="WD40/YVTN_repeat-like_dom_sf"/>
</dbReference>
<dbReference type="GO" id="GO:0035591">
    <property type="term" value="F:signaling adaptor activity"/>
    <property type="evidence" value="ECO:0007669"/>
    <property type="project" value="TreeGrafter"/>
</dbReference>
<protein>
    <recommendedName>
        <fullName evidence="6">RWD domain-containing protein</fullName>
    </recommendedName>
</protein>
<dbReference type="PROSITE" id="PS50908">
    <property type="entry name" value="RWD"/>
    <property type="match status" value="1"/>
</dbReference>
<feature type="region of interest" description="Disordered" evidence="5">
    <location>
        <begin position="689"/>
        <end position="710"/>
    </location>
</feature>
<dbReference type="Pfam" id="PF17120">
    <property type="entry name" value="zf-RING_16"/>
    <property type="match status" value="1"/>
</dbReference>
<dbReference type="GO" id="GO:0005774">
    <property type="term" value="C:vacuolar membrane"/>
    <property type="evidence" value="ECO:0007669"/>
    <property type="project" value="TreeGrafter"/>
</dbReference>
<evidence type="ECO:0000313" key="7">
    <source>
        <dbReference type="EMBL" id="KAG2174971.1"/>
    </source>
</evidence>
<feature type="region of interest" description="Disordered" evidence="5">
    <location>
        <begin position="790"/>
        <end position="811"/>
    </location>
</feature>
<name>A0A8H7PJC3_MORIS</name>
<gene>
    <name evidence="7" type="ORF">INT43_006033</name>
</gene>
<evidence type="ECO:0000256" key="4">
    <source>
        <dbReference type="PROSITE-ProRule" id="PRU00221"/>
    </source>
</evidence>
<evidence type="ECO:0000259" key="6">
    <source>
        <dbReference type="PROSITE" id="PS50908"/>
    </source>
</evidence>
<dbReference type="PROSITE" id="PS50082">
    <property type="entry name" value="WD_REPEATS_2"/>
    <property type="match status" value="3"/>
</dbReference>
<feature type="repeat" description="WD" evidence="4">
    <location>
        <begin position="181"/>
        <end position="216"/>
    </location>
</feature>
<dbReference type="Proteomes" id="UP000654370">
    <property type="component" value="Unassembled WGS sequence"/>
</dbReference>
<evidence type="ECO:0000256" key="3">
    <source>
        <dbReference type="ARBA" id="ARBA00038452"/>
    </source>
</evidence>
<keyword evidence="8" id="KW-1185">Reference proteome</keyword>
<dbReference type="InterPro" id="IPR006575">
    <property type="entry name" value="RWD_dom"/>
</dbReference>
<dbReference type="SMART" id="SM00320">
    <property type="entry name" value="WD40"/>
    <property type="match status" value="5"/>
</dbReference>
<feature type="compositionally biased region" description="Low complexity" evidence="5">
    <location>
        <begin position="792"/>
        <end position="811"/>
    </location>
</feature>
<keyword evidence="2" id="KW-0677">Repeat</keyword>
<organism evidence="7 8">
    <name type="scientific">Mortierella isabellina</name>
    <name type="common">Filamentous fungus</name>
    <name type="synonym">Umbelopsis isabellina</name>
    <dbReference type="NCBI Taxonomy" id="91625"/>
    <lineage>
        <taxon>Eukaryota</taxon>
        <taxon>Fungi</taxon>
        <taxon>Fungi incertae sedis</taxon>
        <taxon>Mucoromycota</taxon>
        <taxon>Mucoromycotina</taxon>
        <taxon>Umbelopsidomycetes</taxon>
        <taxon>Umbelopsidales</taxon>
        <taxon>Umbelopsidaceae</taxon>
        <taxon>Umbelopsis</taxon>
    </lineage>
</organism>
<feature type="region of interest" description="Disordered" evidence="5">
    <location>
        <begin position="491"/>
        <end position="512"/>
    </location>
</feature>
<feature type="domain" description="RWD" evidence="6">
    <location>
        <begin position="560"/>
        <end position="669"/>
    </location>
</feature>
<dbReference type="SUPFAM" id="SSF50978">
    <property type="entry name" value="WD40 repeat-like"/>
    <property type="match status" value="1"/>
</dbReference>
<evidence type="ECO:0000256" key="1">
    <source>
        <dbReference type="ARBA" id="ARBA00022574"/>
    </source>
</evidence>
<dbReference type="PROSITE" id="PS50294">
    <property type="entry name" value="WD_REPEATS_REGION"/>
    <property type="match status" value="2"/>
</dbReference>
<dbReference type="InterPro" id="IPR049567">
    <property type="entry name" value="WDR59-like"/>
</dbReference>
<dbReference type="GO" id="GO:1904263">
    <property type="term" value="P:positive regulation of TORC1 signaling"/>
    <property type="evidence" value="ECO:0007669"/>
    <property type="project" value="TreeGrafter"/>
</dbReference>
<accession>A0A8H7PJC3</accession>
<evidence type="ECO:0000256" key="5">
    <source>
        <dbReference type="SAM" id="MobiDB-lite"/>
    </source>
</evidence>
<dbReference type="Gene3D" id="2.130.10.10">
    <property type="entry name" value="YVTN repeat-like/Quinoprotein amine dehydrogenase"/>
    <property type="match status" value="1"/>
</dbReference>
<feature type="region of interest" description="Disordered" evidence="5">
    <location>
        <begin position="1"/>
        <end position="81"/>
    </location>
</feature>
<feature type="compositionally biased region" description="Polar residues" evidence="5">
    <location>
        <begin position="14"/>
        <end position="23"/>
    </location>
</feature>
<keyword evidence="1 4" id="KW-0853">WD repeat</keyword>
<comment type="caution">
    <text evidence="7">The sequence shown here is derived from an EMBL/GenBank/DDBJ whole genome shotgun (WGS) entry which is preliminary data.</text>
</comment>
<feature type="compositionally biased region" description="Polar residues" evidence="5">
    <location>
        <begin position="32"/>
        <end position="43"/>
    </location>
</feature>
<dbReference type="Pfam" id="PF00400">
    <property type="entry name" value="WD40"/>
    <property type="match status" value="3"/>
</dbReference>
<feature type="repeat" description="WD" evidence="4">
    <location>
        <begin position="295"/>
        <end position="337"/>
    </location>
</feature>
<dbReference type="InterPro" id="IPR049566">
    <property type="entry name" value="WDR59_RTC1-like_RING_Znf"/>
</dbReference>
<feature type="compositionally biased region" description="Polar residues" evidence="5">
    <location>
        <begin position="695"/>
        <end position="710"/>
    </location>
</feature>
<dbReference type="PROSITE" id="PS00678">
    <property type="entry name" value="WD_REPEATS_1"/>
    <property type="match status" value="3"/>
</dbReference>
<reference evidence="7" key="1">
    <citation type="submission" date="2020-12" db="EMBL/GenBank/DDBJ databases">
        <title>Metabolic potential, ecology and presence of endohyphal bacteria is reflected in genomic diversity of Mucoromycotina.</title>
        <authorList>
            <person name="Muszewska A."/>
            <person name="Okrasinska A."/>
            <person name="Steczkiewicz K."/>
            <person name="Drgas O."/>
            <person name="Orlowska M."/>
            <person name="Perlinska-Lenart U."/>
            <person name="Aleksandrzak-Piekarczyk T."/>
            <person name="Szatraj K."/>
            <person name="Zielenkiewicz U."/>
            <person name="Pilsyk S."/>
            <person name="Malc E."/>
            <person name="Mieczkowski P."/>
            <person name="Kruszewska J.S."/>
            <person name="Biernat P."/>
            <person name="Pawlowska J."/>
        </authorList>
    </citation>
    <scope>NUCLEOTIDE SEQUENCE</scope>
    <source>
        <strain evidence="7">WA0000067209</strain>
    </source>
</reference>
<dbReference type="GO" id="GO:0035859">
    <property type="term" value="C:Seh1-associated complex"/>
    <property type="evidence" value="ECO:0007669"/>
    <property type="project" value="TreeGrafter"/>
</dbReference>